<accession>A0A5L8QLN6</accession>
<sequence length="203" mass="21733">MQIGDFNSNSMFGFLNIKPDSPENIEKIKESASKIDAKNITQNYFLQFQNNTFSNTSGNINVQVGLMSFSLPEPFMPGNSNNSSGLSSGLSDLISKNISQTGYTGKPISSLSEGEAKALISENGYFGVTNTADRIAGFVISGAGDNLEKLQSGLEGVKRGFTEAEKLWGSKLPDISQETMSKAISQINQRISELGGNTLNVTA</sequence>
<evidence type="ECO:0000313" key="1">
    <source>
        <dbReference type="EMBL" id="EAK0453061.1"/>
    </source>
</evidence>
<comment type="caution">
    <text evidence="1">The sequence shown here is derived from an EMBL/GenBank/DDBJ whole genome shotgun (WGS) entry which is preliminary data.</text>
</comment>
<evidence type="ECO:0008006" key="2">
    <source>
        <dbReference type="Google" id="ProtNLM"/>
    </source>
</evidence>
<dbReference type="AlphaFoldDB" id="A0A5L8QLN6"/>
<dbReference type="EMBL" id="AACCXK010000007">
    <property type="protein sequence ID" value="EAK0453061.1"/>
    <property type="molecule type" value="Genomic_DNA"/>
</dbReference>
<dbReference type="RefSeq" id="WP_152789193.1">
    <property type="nucleotide sequence ID" value="NZ_AACKKR020000001.1"/>
</dbReference>
<protein>
    <recommendedName>
        <fullName evidence="2">Hydrogenase-4 component G</fullName>
    </recommendedName>
</protein>
<organism evidence="1">
    <name type="scientific">Campylobacter fetus</name>
    <dbReference type="NCBI Taxonomy" id="196"/>
    <lineage>
        <taxon>Bacteria</taxon>
        <taxon>Pseudomonadati</taxon>
        <taxon>Campylobacterota</taxon>
        <taxon>Epsilonproteobacteria</taxon>
        <taxon>Campylobacterales</taxon>
        <taxon>Campylobacteraceae</taxon>
        <taxon>Campylobacter</taxon>
    </lineage>
</organism>
<proteinExistence type="predicted"/>
<gene>
    <name evidence="1" type="ORF">AAH17_05250</name>
</gene>
<reference evidence="1" key="1">
    <citation type="submission" date="2018-05" db="EMBL/GenBank/DDBJ databases">
        <authorList>
            <consortium name="PulseNet: The National Subtyping Network for Foodborne Disease Surveillance"/>
            <person name="Tarr C.L."/>
            <person name="Trees E."/>
            <person name="Katz L.S."/>
            <person name="Carleton-Romer H.A."/>
            <person name="Stroika S."/>
            <person name="Kucerova Z."/>
            <person name="Roache K.F."/>
            <person name="Sabol A.L."/>
            <person name="Besser J."/>
            <person name="Gerner-Smidt P."/>
        </authorList>
    </citation>
    <scope>NUCLEOTIDE SEQUENCE</scope>
    <source>
        <strain evidence="1">2014D-0197</strain>
    </source>
</reference>
<name>A0A5L8QLN6_CAMFE</name>